<dbReference type="InterPro" id="IPR050122">
    <property type="entry name" value="RTK"/>
</dbReference>
<protein>
    <submittedName>
        <fullName evidence="8">Platelet derived growth factor receptor beta</fullName>
    </submittedName>
</protein>
<dbReference type="GO" id="GO:0014911">
    <property type="term" value="P:positive regulation of smooth muscle cell migration"/>
    <property type="evidence" value="ECO:0007669"/>
    <property type="project" value="TreeGrafter"/>
</dbReference>
<organism evidence="8 9">
    <name type="scientific">Buteo japonicus</name>
    <dbReference type="NCBI Taxonomy" id="224669"/>
    <lineage>
        <taxon>Eukaryota</taxon>
        <taxon>Metazoa</taxon>
        <taxon>Chordata</taxon>
        <taxon>Craniata</taxon>
        <taxon>Vertebrata</taxon>
        <taxon>Euteleostomi</taxon>
        <taxon>Archelosauria</taxon>
        <taxon>Archosauria</taxon>
        <taxon>Dinosauria</taxon>
        <taxon>Saurischia</taxon>
        <taxon>Theropoda</taxon>
        <taxon>Coelurosauria</taxon>
        <taxon>Aves</taxon>
        <taxon>Neognathae</taxon>
        <taxon>Neoaves</taxon>
        <taxon>Telluraves</taxon>
        <taxon>Accipitrimorphae</taxon>
        <taxon>Accipitriformes</taxon>
        <taxon>Accipitridae</taxon>
        <taxon>Accipitrinae</taxon>
        <taxon>Buteo</taxon>
    </lineage>
</organism>
<dbReference type="PROSITE" id="PS50011">
    <property type="entry name" value="PROTEIN_KINASE_DOM"/>
    <property type="match status" value="1"/>
</dbReference>
<reference evidence="8" key="2">
    <citation type="submission" date="2025-09" db="UniProtKB">
        <authorList>
            <consortium name="Ensembl"/>
        </authorList>
    </citation>
    <scope>IDENTIFICATION</scope>
</reference>
<keyword evidence="9" id="KW-1185">Reference proteome</keyword>
<dbReference type="InterPro" id="IPR020635">
    <property type="entry name" value="Tyr_kinase_cat_dom"/>
</dbReference>
<evidence type="ECO:0000256" key="5">
    <source>
        <dbReference type="ARBA" id="ARBA00022843"/>
    </source>
</evidence>
<reference evidence="8" key="1">
    <citation type="submission" date="2025-08" db="UniProtKB">
        <authorList>
            <consortium name="Ensembl"/>
        </authorList>
    </citation>
    <scope>IDENTIFICATION</scope>
</reference>
<keyword evidence="2" id="KW-1003">Cell membrane</keyword>
<keyword evidence="6" id="KW-0675">Receptor</keyword>
<dbReference type="InterPro" id="IPR001245">
    <property type="entry name" value="Ser-Thr/Tyr_kinase_cat_dom"/>
</dbReference>
<evidence type="ECO:0000259" key="7">
    <source>
        <dbReference type="PROSITE" id="PS50011"/>
    </source>
</evidence>
<dbReference type="Proteomes" id="UP000694555">
    <property type="component" value="Unplaced"/>
</dbReference>
<dbReference type="GO" id="GO:0005019">
    <property type="term" value="F:platelet-derived growth factor beta-receptor activity"/>
    <property type="evidence" value="ECO:0007669"/>
    <property type="project" value="TreeGrafter"/>
</dbReference>
<dbReference type="PRINTS" id="PR00109">
    <property type="entry name" value="TYRKINASE"/>
</dbReference>
<evidence type="ECO:0000313" key="8">
    <source>
        <dbReference type="Ensembl" id="ENSBJAP00000007660.1"/>
    </source>
</evidence>
<evidence type="ECO:0000256" key="4">
    <source>
        <dbReference type="ARBA" id="ARBA00022840"/>
    </source>
</evidence>
<name>A0A8C0AVA7_9AVES</name>
<keyword evidence="4" id="KW-0067">ATP-binding</keyword>
<dbReference type="Pfam" id="PF07714">
    <property type="entry name" value="PK_Tyr_Ser-Thr"/>
    <property type="match status" value="1"/>
</dbReference>
<dbReference type="PANTHER" id="PTHR24416">
    <property type="entry name" value="TYROSINE-PROTEIN KINASE RECEPTOR"/>
    <property type="match status" value="1"/>
</dbReference>
<dbReference type="SMART" id="SM00219">
    <property type="entry name" value="TyrKc"/>
    <property type="match status" value="1"/>
</dbReference>
<dbReference type="GO" id="GO:0005524">
    <property type="term" value="F:ATP binding"/>
    <property type="evidence" value="ECO:0007669"/>
    <property type="project" value="UniProtKB-KW"/>
</dbReference>
<evidence type="ECO:0000313" key="9">
    <source>
        <dbReference type="Proteomes" id="UP000694555"/>
    </source>
</evidence>
<evidence type="ECO:0000256" key="2">
    <source>
        <dbReference type="ARBA" id="ARBA00022475"/>
    </source>
</evidence>
<dbReference type="FunFam" id="1.10.510.10:FF:000140">
    <property type="entry name" value="Platelet-derived growth factor receptor beta"/>
    <property type="match status" value="1"/>
</dbReference>
<dbReference type="GO" id="GO:0043235">
    <property type="term" value="C:receptor complex"/>
    <property type="evidence" value="ECO:0007669"/>
    <property type="project" value="TreeGrafter"/>
</dbReference>
<dbReference type="InterPro" id="IPR000719">
    <property type="entry name" value="Prot_kinase_dom"/>
</dbReference>
<dbReference type="GO" id="GO:0048407">
    <property type="term" value="F:platelet-derived growth factor binding"/>
    <property type="evidence" value="ECO:0007669"/>
    <property type="project" value="TreeGrafter"/>
</dbReference>
<dbReference type="PANTHER" id="PTHR24416:SF53">
    <property type="entry name" value="PLATELET-DERIVED GROWTH FACTOR RECEPTOR BETA"/>
    <property type="match status" value="1"/>
</dbReference>
<proteinExistence type="predicted"/>
<dbReference type="GO" id="GO:0060326">
    <property type="term" value="P:cell chemotaxis"/>
    <property type="evidence" value="ECO:0007669"/>
    <property type="project" value="TreeGrafter"/>
</dbReference>
<dbReference type="SUPFAM" id="SSF56112">
    <property type="entry name" value="Protein kinase-like (PK-like)"/>
    <property type="match status" value="1"/>
</dbReference>
<evidence type="ECO:0000256" key="6">
    <source>
        <dbReference type="ARBA" id="ARBA00023170"/>
    </source>
</evidence>
<keyword evidence="5" id="KW-0832">Ubl conjugation</keyword>
<dbReference type="GO" id="GO:0001525">
    <property type="term" value="P:angiogenesis"/>
    <property type="evidence" value="ECO:0007669"/>
    <property type="project" value="TreeGrafter"/>
</dbReference>
<keyword evidence="3" id="KW-0547">Nucleotide-binding</keyword>
<comment type="subcellular location">
    <subcellularLocation>
        <location evidence="1">Cell membrane</location>
        <topology evidence="1">Single-pass type I membrane protein</topology>
    </subcellularLocation>
</comment>
<evidence type="ECO:0000256" key="1">
    <source>
        <dbReference type="ARBA" id="ARBA00004251"/>
    </source>
</evidence>
<evidence type="ECO:0000256" key="3">
    <source>
        <dbReference type="ARBA" id="ARBA00022741"/>
    </source>
</evidence>
<feature type="domain" description="Protein kinase" evidence="7">
    <location>
        <begin position="1"/>
        <end position="153"/>
    </location>
</feature>
<dbReference type="GO" id="GO:0005886">
    <property type="term" value="C:plasma membrane"/>
    <property type="evidence" value="ECO:0007669"/>
    <property type="project" value="UniProtKB-SubCell"/>
</dbReference>
<dbReference type="Gene3D" id="1.10.510.10">
    <property type="entry name" value="Transferase(Phosphotransferase) domain 1"/>
    <property type="match status" value="1"/>
</dbReference>
<dbReference type="InterPro" id="IPR011009">
    <property type="entry name" value="Kinase-like_dom_sf"/>
</dbReference>
<dbReference type="AlphaFoldDB" id="A0A8C0AVA7"/>
<keyword evidence="2" id="KW-0472">Membrane</keyword>
<accession>A0A8C0AVA7</accession>
<sequence length="209" mass="23931">MPVACPAFPLQCVHRDLAARNVLICEGKLVKICDFGLARDIMRDSNYISKGSTFLPLKWMAPESIFNNLYTTLSDVWSFGILLWEIFTLGGTPYPELPMNEQFYNAIKRGYRMSKPTHASDEIYDIMQKCWEEKFEIRPSFSQLVVLMGNLLVDCYRKVCSKDPVLDGQKRVSVLWRMLPWLGPSIRVWRPVFAAAVPQDFAVTKAALV</sequence>
<dbReference type="Ensembl" id="ENSBJAT00000007879.1">
    <property type="protein sequence ID" value="ENSBJAP00000007660.1"/>
    <property type="gene ID" value="ENSBJAG00000005367.1"/>
</dbReference>